<evidence type="ECO:0000256" key="1">
    <source>
        <dbReference type="SAM" id="MobiDB-lite"/>
    </source>
</evidence>
<feature type="compositionally biased region" description="Basic residues" evidence="1">
    <location>
        <begin position="229"/>
        <end position="249"/>
    </location>
</feature>
<name>A0ABR4AIR7_9LECA</name>
<dbReference type="EMBL" id="JBEFKJ010000008">
    <property type="protein sequence ID" value="KAL2044751.1"/>
    <property type="molecule type" value="Genomic_DNA"/>
</dbReference>
<gene>
    <name evidence="2" type="ORF">N7G274_002526</name>
</gene>
<sequence>MIDLLEARPVARVDLESQIPPHDDGDLDPTLEAQFRDQVERSYFPDSFATDTDHQDVLKGWDAAALGQPLQKDDEAYTFRLFARRKPSGPSDDEDRGLQKIVLGSPSPASGEPGFVNPERASAYYFTGTASAGQAEQYRKAAVSGEQLFQGLKTRWPGFELPWRVTSLDSTRRFTTPCSENLSFGITAKRKRSGKKRRISTRIKSTLRSAMESAARQVQAEKEAVYRDKRTRKNREKKLKRRQKDKLKKVQGVQGAQKST</sequence>
<reference evidence="2 3" key="1">
    <citation type="submission" date="2024-09" db="EMBL/GenBank/DDBJ databases">
        <title>Rethinking Asexuality: The Enigmatic Case of Functional Sexual Genes in Lepraria (Stereocaulaceae).</title>
        <authorList>
            <person name="Doellman M."/>
            <person name="Sun Y."/>
            <person name="Barcenas-Pena A."/>
            <person name="Lumbsch H.T."/>
            <person name="Grewe F."/>
        </authorList>
    </citation>
    <scope>NUCLEOTIDE SEQUENCE [LARGE SCALE GENOMIC DNA]</scope>
    <source>
        <strain evidence="2 3">Mercado 3170</strain>
    </source>
</reference>
<keyword evidence="3" id="KW-1185">Reference proteome</keyword>
<proteinExistence type="predicted"/>
<protein>
    <submittedName>
        <fullName evidence="2">Uncharacterized protein</fullName>
    </submittedName>
</protein>
<feature type="region of interest" description="Disordered" evidence="1">
    <location>
        <begin position="207"/>
        <end position="260"/>
    </location>
</feature>
<dbReference type="Proteomes" id="UP001590950">
    <property type="component" value="Unassembled WGS sequence"/>
</dbReference>
<comment type="caution">
    <text evidence="2">The sequence shown here is derived from an EMBL/GenBank/DDBJ whole genome shotgun (WGS) entry which is preliminary data.</text>
</comment>
<dbReference type="Pfam" id="PF09428">
    <property type="entry name" value="DUF2011"/>
    <property type="match status" value="1"/>
</dbReference>
<organism evidence="2 3">
    <name type="scientific">Stereocaulon virgatum</name>
    <dbReference type="NCBI Taxonomy" id="373712"/>
    <lineage>
        <taxon>Eukaryota</taxon>
        <taxon>Fungi</taxon>
        <taxon>Dikarya</taxon>
        <taxon>Ascomycota</taxon>
        <taxon>Pezizomycotina</taxon>
        <taxon>Lecanoromycetes</taxon>
        <taxon>OSLEUM clade</taxon>
        <taxon>Lecanoromycetidae</taxon>
        <taxon>Lecanorales</taxon>
        <taxon>Lecanorineae</taxon>
        <taxon>Stereocaulaceae</taxon>
        <taxon>Stereocaulon</taxon>
    </lineage>
</organism>
<dbReference type="InterPro" id="IPR018555">
    <property type="entry name" value="C630.06c-like"/>
</dbReference>
<accession>A0ABR4AIR7</accession>
<feature type="region of interest" description="Disordered" evidence="1">
    <location>
        <begin position="83"/>
        <end position="116"/>
    </location>
</feature>
<evidence type="ECO:0000313" key="3">
    <source>
        <dbReference type="Proteomes" id="UP001590950"/>
    </source>
</evidence>
<evidence type="ECO:0000313" key="2">
    <source>
        <dbReference type="EMBL" id="KAL2044751.1"/>
    </source>
</evidence>
<feature type="compositionally biased region" description="Basic and acidic residues" evidence="1">
    <location>
        <begin position="219"/>
        <end position="228"/>
    </location>
</feature>